<dbReference type="STRING" id="762983.HMPREF9444_01821"/>
<dbReference type="HOGENOM" id="CLU_436087_0_0_6"/>
<sequence>MSDSVAHPVLKDVVCSKKKYAYALLQGKSVWNAEKGYCDKEKQIQIGSIRESDGIGECIFNERFLSENPQFRRWRVFRVAKGQYEYRRKSADEMRKPQEVKRKTAARPVKSAKFGAEYFLCRFFERSATGRHLKALTDKSQYDLFLTLLLTIMLYGAKGLAWMTEKVRKEHCGLYGKKIDKDTILRLFKKMEQDNTVGAVMKAKCREAGSRKEQSVTLALDGTNIDFYGRKNDKARYGKSKSGNAVPIVNLLTLMDQITHELYGVMSYSGDVTDVSTVESVCRQLMYQGDGGLKNKLRLICDRGYWSVFNLSTMLDHGCGFLVNCNTARSNKIKQLILEHAANLQGYNGTAIFRGDEPDGAEAELLTAVTLNKEWSYTKTTAAGRAPFKTRAKIYVHIIFSHSIYRNALEHYGHSVAELNEIYREAQKEGSWKPAGEKHRFHELLTGKHLSLFDDNLIKYDAEQQRFVLKMAAVTEKCRLTASRVLVSDFCTDAAEADRIYRMRSNIEIGYRLNKSTMEGRVSGKSASGSFDGMMFLTAVAVEMSMQIRQKFKDYNAKLPLKERVYLPHNSLRCLMHTLDGVEAIVDENKRELIIQGGVTDEINEILSICGIKTFAALGREAFEKST</sequence>
<dbReference type="EMBL" id="AEVO01000126">
    <property type="protein sequence ID" value="EFY06412.1"/>
    <property type="molecule type" value="Genomic_DNA"/>
</dbReference>
<dbReference type="GO" id="GO:0004803">
    <property type="term" value="F:transposase activity"/>
    <property type="evidence" value="ECO:0007669"/>
    <property type="project" value="InterPro"/>
</dbReference>
<comment type="caution">
    <text evidence="2">The sequence shown here is derived from an EMBL/GenBank/DDBJ whole genome shotgun (WGS) entry which is preliminary data.</text>
</comment>
<keyword evidence="3" id="KW-1185">Reference proteome</keyword>
<reference evidence="2 3" key="1">
    <citation type="submission" date="2011-01" db="EMBL/GenBank/DDBJ databases">
        <authorList>
            <person name="Weinstock G."/>
            <person name="Sodergren E."/>
            <person name="Clifton S."/>
            <person name="Fulton L."/>
            <person name="Fulton B."/>
            <person name="Courtney L."/>
            <person name="Fronick C."/>
            <person name="Harrison M."/>
            <person name="Strong C."/>
            <person name="Farmer C."/>
            <person name="Delahaunty K."/>
            <person name="Markovic C."/>
            <person name="Hall O."/>
            <person name="Minx P."/>
            <person name="Tomlinson C."/>
            <person name="Mitreva M."/>
            <person name="Hou S."/>
            <person name="Chen J."/>
            <person name="Wollam A."/>
            <person name="Pepin K.H."/>
            <person name="Johnson M."/>
            <person name="Bhonagiri V."/>
            <person name="Zhang X."/>
            <person name="Suruliraj S."/>
            <person name="Warren W."/>
            <person name="Chinwalla A."/>
            <person name="Mardis E.R."/>
            <person name="Wilson R.K."/>
        </authorList>
    </citation>
    <scope>NUCLEOTIDE SEQUENCE [LARGE SCALE GENOMIC DNA]</scope>
    <source>
        <strain evidence="3">DSM 22608 / JCM 16073 / KCTC 15190 / YIT 12066</strain>
    </source>
</reference>
<name>E8LM42_SUCHY</name>
<dbReference type="GO" id="GO:0006313">
    <property type="term" value="P:DNA transposition"/>
    <property type="evidence" value="ECO:0007669"/>
    <property type="project" value="InterPro"/>
</dbReference>
<evidence type="ECO:0000313" key="3">
    <source>
        <dbReference type="Proteomes" id="UP000018458"/>
    </source>
</evidence>
<protein>
    <submittedName>
        <fullName evidence="2">Putative transposase, IS4 family</fullName>
    </submittedName>
</protein>
<dbReference type="Proteomes" id="UP000018458">
    <property type="component" value="Unassembled WGS sequence"/>
</dbReference>
<dbReference type="eggNOG" id="COG5421">
    <property type="taxonomic scope" value="Bacteria"/>
</dbReference>
<evidence type="ECO:0000259" key="1">
    <source>
        <dbReference type="Pfam" id="PF01609"/>
    </source>
</evidence>
<proteinExistence type="predicted"/>
<dbReference type="Pfam" id="PF01609">
    <property type="entry name" value="DDE_Tnp_1"/>
    <property type="match status" value="1"/>
</dbReference>
<dbReference type="InterPro" id="IPR002559">
    <property type="entry name" value="Transposase_11"/>
</dbReference>
<accession>E8LM42</accession>
<dbReference type="AlphaFoldDB" id="E8LM42"/>
<organism evidence="2 3">
    <name type="scientific">Succinatimonas hippei (strain DSM 22608 / JCM 16073 / KCTC 15190 / YIT 12066)</name>
    <dbReference type="NCBI Taxonomy" id="762983"/>
    <lineage>
        <taxon>Bacteria</taxon>
        <taxon>Pseudomonadati</taxon>
        <taxon>Pseudomonadota</taxon>
        <taxon>Gammaproteobacteria</taxon>
        <taxon>Aeromonadales</taxon>
        <taxon>Succinivibrionaceae</taxon>
        <taxon>Succinatimonas</taxon>
    </lineage>
</organism>
<dbReference type="GO" id="GO:0003677">
    <property type="term" value="F:DNA binding"/>
    <property type="evidence" value="ECO:0007669"/>
    <property type="project" value="InterPro"/>
</dbReference>
<dbReference type="OrthoDB" id="9811425at2"/>
<evidence type="ECO:0000313" key="2">
    <source>
        <dbReference type="EMBL" id="EFY06412.1"/>
    </source>
</evidence>
<gene>
    <name evidence="2" type="ORF">HMPREF9444_01821</name>
</gene>
<dbReference type="RefSeq" id="WP_009143980.1">
    <property type="nucleotide sequence ID" value="NZ_GL831054.1"/>
</dbReference>
<feature type="domain" description="Transposase IS4-like" evidence="1">
    <location>
        <begin position="216"/>
        <end position="536"/>
    </location>
</feature>